<dbReference type="PANTHER" id="PTHR10381:SF46">
    <property type="entry name" value="ATP-DEPENDENT CLP PROTEASE PROTEOLYTIC SUBUNIT-RELATED PROTEIN 2, CHLOROPLASTIC"/>
    <property type="match status" value="1"/>
</dbReference>
<keyword evidence="3" id="KW-0732">Signal</keyword>
<evidence type="ECO:0000256" key="1">
    <source>
        <dbReference type="ARBA" id="ARBA00007039"/>
    </source>
</evidence>
<dbReference type="EMBL" id="LSYV01000003">
    <property type="protein sequence ID" value="KXZ55701.1"/>
    <property type="molecule type" value="Genomic_DNA"/>
</dbReference>
<comment type="caution">
    <text evidence="4">The sequence shown here is derived from an EMBL/GenBank/DDBJ whole genome shotgun (WGS) entry which is preliminary data.</text>
</comment>
<dbReference type="GO" id="GO:0004252">
    <property type="term" value="F:serine-type endopeptidase activity"/>
    <property type="evidence" value="ECO:0007669"/>
    <property type="project" value="InterPro"/>
</dbReference>
<protein>
    <recommendedName>
        <fullName evidence="2">ATP-dependent Clp protease proteolytic subunit</fullName>
    </recommendedName>
</protein>
<comment type="similarity">
    <text evidence="1 2">Belongs to the peptidase S14 family.</text>
</comment>
<dbReference type="Gene3D" id="3.90.226.10">
    <property type="entry name" value="2-enoyl-CoA Hydratase, Chain A, domain 1"/>
    <property type="match status" value="1"/>
</dbReference>
<sequence length="288" mass="32004">MGGRSSGAVAFVFGRVLPELVVVAPVGSRLPAGRIVGFGKSKPQGFWQVTQQQISAAKRSGAPKRKVTTMMPVSVPKVLVRPPGQKQSEWVDLWEAYTYQKVVFIKEAITEDVANNMMALTLYLDSLDQKRIYYWLNCPGGEVVPTLALYDTMQYVRSKTATVCYGLCLGMGGFLLTAGGEKGYRFAMPHSILMMHHPSGASRGQASEMHIESRELVRMRDYLSLLVSNSTGQPYDRVIRELSRNKWMDPKQAIEYGMIDKVLTTPMPKLPTGPSFKFERQADDTAGL</sequence>
<proteinExistence type="inferred from homology"/>
<name>A0A150H0U0_GONPE</name>
<evidence type="ECO:0000256" key="3">
    <source>
        <dbReference type="SAM" id="SignalP"/>
    </source>
</evidence>
<dbReference type="STRING" id="33097.A0A150H0U0"/>
<dbReference type="GO" id="GO:0009368">
    <property type="term" value="C:endopeptidase Clp complex"/>
    <property type="evidence" value="ECO:0007669"/>
    <property type="project" value="TreeGrafter"/>
</dbReference>
<organism evidence="4 5">
    <name type="scientific">Gonium pectorale</name>
    <name type="common">Green alga</name>
    <dbReference type="NCBI Taxonomy" id="33097"/>
    <lineage>
        <taxon>Eukaryota</taxon>
        <taxon>Viridiplantae</taxon>
        <taxon>Chlorophyta</taxon>
        <taxon>core chlorophytes</taxon>
        <taxon>Chlorophyceae</taxon>
        <taxon>CS clade</taxon>
        <taxon>Chlamydomonadales</taxon>
        <taxon>Volvocaceae</taxon>
        <taxon>Gonium</taxon>
    </lineage>
</organism>
<keyword evidence="5" id="KW-1185">Reference proteome</keyword>
<dbReference type="InterPro" id="IPR001907">
    <property type="entry name" value="ClpP"/>
</dbReference>
<dbReference type="GO" id="GO:0004176">
    <property type="term" value="F:ATP-dependent peptidase activity"/>
    <property type="evidence" value="ECO:0007669"/>
    <property type="project" value="InterPro"/>
</dbReference>
<evidence type="ECO:0000256" key="2">
    <source>
        <dbReference type="RuleBase" id="RU003567"/>
    </source>
</evidence>
<dbReference type="OrthoDB" id="2017408at2759"/>
<dbReference type="AlphaFoldDB" id="A0A150H0U0"/>
<dbReference type="InterPro" id="IPR023562">
    <property type="entry name" value="ClpP/TepA"/>
</dbReference>
<accession>A0A150H0U0</accession>
<feature type="chain" id="PRO_5007562313" description="ATP-dependent Clp protease proteolytic subunit" evidence="3">
    <location>
        <begin position="19"/>
        <end position="288"/>
    </location>
</feature>
<dbReference type="Proteomes" id="UP000075714">
    <property type="component" value="Unassembled WGS sequence"/>
</dbReference>
<dbReference type="GO" id="GO:0009536">
    <property type="term" value="C:plastid"/>
    <property type="evidence" value="ECO:0007669"/>
    <property type="project" value="UniProtKB-ARBA"/>
</dbReference>
<evidence type="ECO:0000313" key="5">
    <source>
        <dbReference type="Proteomes" id="UP000075714"/>
    </source>
</evidence>
<dbReference type="PRINTS" id="PR00127">
    <property type="entry name" value="CLPPROTEASEP"/>
</dbReference>
<dbReference type="CDD" id="cd07017">
    <property type="entry name" value="S14_ClpP_2"/>
    <property type="match status" value="1"/>
</dbReference>
<dbReference type="Pfam" id="PF00574">
    <property type="entry name" value="CLP_protease"/>
    <property type="match status" value="1"/>
</dbReference>
<dbReference type="InterPro" id="IPR029045">
    <property type="entry name" value="ClpP/crotonase-like_dom_sf"/>
</dbReference>
<dbReference type="FunFam" id="3.90.226.10:FF:000050">
    <property type="entry name" value="ATP-dependent Clp protease proteolytic subunit"/>
    <property type="match status" value="1"/>
</dbReference>
<dbReference type="GO" id="GO:0006515">
    <property type="term" value="P:protein quality control for misfolded or incompletely synthesized proteins"/>
    <property type="evidence" value="ECO:0007669"/>
    <property type="project" value="TreeGrafter"/>
</dbReference>
<dbReference type="SUPFAM" id="SSF52096">
    <property type="entry name" value="ClpP/crotonase"/>
    <property type="match status" value="1"/>
</dbReference>
<evidence type="ECO:0000313" key="4">
    <source>
        <dbReference type="EMBL" id="KXZ55701.1"/>
    </source>
</evidence>
<dbReference type="GO" id="GO:0051117">
    <property type="term" value="F:ATPase binding"/>
    <property type="evidence" value="ECO:0007669"/>
    <property type="project" value="TreeGrafter"/>
</dbReference>
<gene>
    <name evidence="4" type="ORF">GPECTOR_2g1251</name>
</gene>
<feature type="signal peptide" evidence="3">
    <location>
        <begin position="1"/>
        <end position="18"/>
    </location>
</feature>
<dbReference type="PANTHER" id="PTHR10381">
    <property type="entry name" value="ATP-DEPENDENT CLP PROTEASE PROTEOLYTIC SUBUNIT"/>
    <property type="match status" value="1"/>
</dbReference>
<reference evidence="5" key="1">
    <citation type="journal article" date="2016" name="Nat. Commun.">
        <title>The Gonium pectorale genome demonstrates co-option of cell cycle regulation during the evolution of multicellularity.</title>
        <authorList>
            <person name="Hanschen E.R."/>
            <person name="Marriage T.N."/>
            <person name="Ferris P.J."/>
            <person name="Hamaji T."/>
            <person name="Toyoda A."/>
            <person name="Fujiyama A."/>
            <person name="Neme R."/>
            <person name="Noguchi H."/>
            <person name="Minakuchi Y."/>
            <person name="Suzuki M."/>
            <person name="Kawai-Toyooka H."/>
            <person name="Smith D.R."/>
            <person name="Sparks H."/>
            <person name="Anderson J."/>
            <person name="Bakaric R."/>
            <person name="Luria V."/>
            <person name="Karger A."/>
            <person name="Kirschner M.W."/>
            <person name="Durand P.M."/>
            <person name="Michod R.E."/>
            <person name="Nozaki H."/>
            <person name="Olson B.J."/>
        </authorList>
    </citation>
    <scope>NUCLEOTIDE SEQUENCE [LARGE SCALE GENOMIC DNA]</scope>
    <source>
        <strain evidence="5">NIES-2863</strain>
    </source>
</reference>